<keyword evidence="6" id="KW-0812">Transmembrane</keyword>
<dbReference type="PANTHER" id="PTHR23023">
    <property type="entry name" value="DIMETHYLANILINE MONOOXYGENASE"/>
    <property type="match status" value="1"/>
</dbReference>
<dbReference type="Pfam" id="PF00743">
    <property type="entry name" value="FMO-like"/>
    <property type="match status" value="2"/>
</dbReference>
<keyword evidence="2" id="KW-0285">Flavoprotein</keyword>
<dbReference type="InterPro" id="IPR050346">
    <property type="entry name" value="FMO-like"/>
</dbReference>
<evidence type="ECO:0000256" key="2">
    <source>
        <dbReference type="ARBA" id="ARBA00022630"/>
    </source>
</evidence>
<evidence type="ECO:0000256" key="4">
    <source>
        <dbReference type="ARBA" id="ARBA00022857"/>
    </source>
</evidence>
<dbReference type="SUPFAM" id="SSF51905">
    <property type="entry name" value="FAD/NAD(P)-binding domain"/>
    <property type="match status" value="1"/>
</dbReference>
<gene>
    <name evidence="7" type="ORF">A1O7_06617</name>
</gene>
<dbReference type="InterPro" id="IPR000960">
    <property type="entry name" value="Flavin_mOase"/>
</dbReference>
<dbReference type="HOGENOM" id="CLU_006909_7_5_1"/>
<dbReference type="InterPro" id="IPR020946">
    <property type="entry name" value="Flavin_mOase-like"/>
</dbReference>
<comment type="similarity">
    <text evidence="1">Belongs to the FMO family.</text>
</comment>
<evidence type="ECO:0000313" key="7">
    <source>
        <dbReference type="EMBL" id="EXJ59185.1"/>
    </source>
</evidence>
<keyword evidence="6" id="KW-1133">Transmembrane helix</keyword>
<evidence type="ECO:0000256" key="3">
    <source>
        <dbReference type="ARBA" id="ARBA00022827"/>
    </source>
</evidence>
<keyword evidence="3" id="KW-0274">FAD</keyword>
<evidence type="ECO:0000256" key="5">
    <source>
        <dbReference type="ARBA" id="ARBA00023002"/>
    </source>
</evidence>
<organism evidence="7 8">
    <name type="scientific">Cladophialophora yegresii CBS 114405</name>
    <dbReference type="NCBI Taxonomy" id="1182544"/>
    <lineage>
        <taxon>Eukaryota</taxon>
        <taxon>Fungi</taxon>
        <taxon>Dikarya</taxon>
        <taxon>Ascomycota</taxon>
        <taxon>Pezizomycotina</taxon>
        <taxon>Eurotiomycetes</taxon>
        <taxon>Chaetothyriomycetidae</taxon>
        <taxon>Chaetothyriales</taxon>
        <taxon>Herpotrichiellaceae</taxon>
        <taxon>Cladophialophora</taxon>
    </lineage>
</organism>
<keyword evidence="6" id="KW-0472">Membrane</keyword>
<dbReference type="OrthoDB" id="66881at2759"/>
<evidence type="ECO:0000256" key="1">
    <source>
        <dbReference type="ARBA" id="ARBA00009183"/>
    </source>
</evidence>
<name>W9W2F7_9EURO</name>
<dbReference type="GO" id="GO:0050661">
    <property type="term" value="F:NADP binding"/>
    <property type="evidence" value="ECO:0007669"/>
    <property type="project" value="InterPro"/>
</dbReference>
<sequence length="621" mass="71108">MHVAIIGAGPGGLVTLKYLLEASQRFHVAPIEAKLFEAQDGIGGTFRYRTYPEGEMVSSKFLTTFSDFRIPKGRYPSGDNDFLQLEDYVDYLEDYADHFKLRPHINLNTKVTNVRRAKGGNGHVVTYSSPDGRTEEWACDAVAVCTGLHVETVVPSIPGIEKVPTVLHSSQYKSREIFKEGSNVVILGVGETAMDMAYFAVTSPVKTVTLSHRGGFVLAPKHVERFVVNGEQEPEHNASPIDTNWNSLFDTAYAHPKLRNHRWQWLFYDWWTKGAWMLLNNTRYGYGQHAAIVKGYHMSQVLFVKSTRIQPYFNTRYHTYGKFGQWKNSKIDLPRIEQTERSVEFAPWPEYIDDEGIIHFKKNDSVESKYIETVKIKPDVLIFATGYSHLSFPFLSPGYPDSRDANVRSLWKEGDETIAFIGFIRPQLGAIPPLAEFQAQLWILRILNLLPESNLRHLSPSYDPDAEEWYKLKPRAGARVRHGVDHESYAYQLALDMGAAPSILDVLKYGRKVFIAWAFGANFNTKFRLVGPWKWDGATEIMRTEMYGLIKRRPVFWGHIMLNALPMGIFAPLSLLYWIFYTFFEPFLKPFLKPLRLLGLSRTPPKHRYINGHARTPSKQV</sequence>
<protein>
    <recommendedName>
        <fullName evidence="9">Dimethylaniline monooxygenase</fullName>
    </recommendedName>
</protein>
<keyword evidence="4" id="KW-0521">NADP</keyword>
<evidence type="ECO:0000313" key="8">
    <source>
        <dbReference type="Proteomes" id="UP000019473"/>
    </source>
</evidence>
<keyword evidence="5" id="KW-0560">Oxidoreductase</keyword>
<comment type="caution">
    <text evidence="7">The sequence shown here is derived from an EMBL/GenBank/DDBJ whole genome shotgun (WGS) entry which is preliminary data.</text>
</comment>
<dbReference type="GO" id="GO:0004499">
    <property type="term" value="F:N,N-dimethylaniline monooxygenase activity"/>
    <property type="evidence" value="ECO:0007669"/>
    <property type="project" value="InterPro"/>
</dbReference>
<dbReference type="Proteomes" id="UP000019473">
    <property type="component" value="Unassembled WGS sequence"/>
</dbReference>
<dbReference type="GeneID" id="19181193"/>
<dbReference type="VEuPathDB" id="FungiDB:A1O7_06617"/>
<dbReference type="InterPro" id="IPR036188">
    <property type="entry name" value="FAD/NAD-bd_sf"/>
</dbReference>
<dbReference type="PIRSF" id="PIRSF000332">
    <property type="entry name" value="FMO"/>
    <property type="match status" value="1"/>
</dbReference>
<dbReference type="EMBL" id="AMGW01000004">
    <property type="protein sequence ID" value="EXJ59185.1"/>
    <property type="molecule type" value="Genomic_DNA"/>
</dbReference>
<dbReference type="PRINTS" id="PR00370">
    <property type="entry name" value="FMOXYGENASE"/>
</dbReference>
<evidence type="ECO:0000256" key="6">
    <source>
        <dbReference type="SAM" id="Phobius"/>
    </source>
</evidence>
<dbReference type="RefSeq" id="XP_007758808.1">
    <property type="nucleotide sequence ID" value="XM_007760618.1"/>
</dbReference>
<reference evidence="7 8" key="1">
    <citation type="submission" date="2013-03" db="EMBL/GenBank/DDBJ databases">
        <title>The Genome Sequence of Cladophialophora yegresii CBS 114405.</title>
        <authorList>
            <consortium name="The Broad Institute Genomics Platform"/>
            <person name="Cuomo C."/>
            <person name="de Hoog S."/>
            <person name="Gorbushina A."/>
            <person name="Walker B."/>
            <person name="Young S.K."/>
            <person name="Zeng Q."/>
            <person name="Gargeya S."/>
            <person name="Fitzgerald M."/>
            <person name="Haas B."/>
            <person name="Abouelleil A."/>
            <person name="Allen A.W."/>
            <person name="Alvarado L."/>
            <person name="Arachchi H.M."/>
            <person name="Berlin A.M."/>
            <person name="Chapman S.B."/>
            <person name="Gainer-Dewar J."/>
            <person name="Goldberg J."/>
            <person name="Griggs A."/>
            <person name="Gujja S."/>
            <person name="Hansen M."/>
            <person name="Howarth C."/>
            <person name="Imamovic A."/>
            <person name="Ireland A."/>
            <person name="Larimer J."/>
            <person name="McCowan C."/>
            <person name="Murphy C."/>
            <person name="Pearson M."/>
            <person name="Poon T.W."/>
            <person name="Priest M."/>
            <person name="Roberts A."/>
            <person name="Saif S."/>
            <person name="Shea T."/>
            <person name="Sisk P."/>
            <person name="Sykes S."/>
            <person name="Wortman J."/>
            <person name="Nusbaum C."/>
            <person name="Birren B."/>
        </authorList>
    </citation>
    <scope>NUCLEOTIDE SEQUENCE [LARGE SCALE GENOMIC DNA]</scope>
    <source>
        <strain evidence="7 8">CBS 114405</strain>
    </source>
</reference>
<proteinExistence type="inferred from homology"/>
<dbReference type="eggNOG" id="KOG1399">
    <property type="taxonomic scope" value="Eukaryota"/>
</dbReference>
<evidence type="ECO:0008006" key="9">
    <source>
        <dbReference type="Google" id="ProtNLM"/>
    </source>
</evidence>
<feature type="transmembrane region" description="Helical" evidence="6">
    <location>
        <begin position="556"/>
        <end position="584"/>
    </location>
</feature>
<keyword evidence="8" id="KW-1185">Reference proteome</keyword>
<accession>W9W2F7</accession>
<dbReference type="AlphaFoldDB" id="W9W2F7"/>
<dbReference type="GO" id="GO:0050660">
    <property type="term" value="F:flavin adenine dinucleotide binding"/>
    <property type="evidence" value="ECO:0007669"/>
    <property type="project" value="InterPro"/>
</dbReference>
<dbReference type="Gene3D" id="3.50.50.60">
    <property type="entry name" value="FAD/NAD(P)-binding domain"/>
    <property type="match status" value="1"/>
</dbReference>